<feature type="region of interest" description="Disordered" evidence="1">
    <location>
        <begin position="1"/>
        <end position="51"/>
    </location>
</feature>
<gene>
    <name evidence="2" type="ORF">E4188_23035</name>
</gene>
<proteinExistence type="predicted"/>
<name>A0ABX6NYB4_AERME</name>
<feature type="compositionally biased region" description="Basic and acidic residues" evidence="1">
    <location>
        <begin position="26"/>
        <end position="35"/>
    </location>
</feature>
<keyword evidence="3" id="KW-1185">Reference proteome</keyword>
<organism evidence="2 3">
    <name type="scientific">Aeromonas media</name>
    <dbReference type="NCBI Taxonomy" id="651"/>
    <lineage>
        <taxon>Bacteria</taxon>
        <taxon>Pseudomonadati</taxon>
        <taxon>Pseudomonadota</taxon>
        <taxon>Gammaproteobacteria</taxon>
        <taxon>Aeromonadales</taxon>
        <taxon>Aeromonadaceae</taxon>
        <taxon>Aeromonas</taxon>
    </lineage>
</organism>
<dbReference type="RefSeq" id="WP_171270073.1">
    <property type="nucleotide sequence ID" value="NZ_CP038446.1"/>
</dbReference>
<protein>
    <submittedName>
        <fullName evidence="2">CopG family transcriptional regulator</fullName>
    </submittedName>
</protein>
<dbReference type="EMBL" id="CP038449">
    <property type="protein sequence ID" value="QJT41372.1"/>
    <property type="molecule type" value="Genomic_DNA"/>
</dbReference>
<reference evidence="2 3" key="1">
    <citation type="submission" date="2019-03" db="EMBL/GenBank/DDBJ databases">
        <title>Novel transposon Tn6433 accelerates the dissemination of tet(E) in Aeromonas from aerobic biofilm under oxytetracycline stress.</title>
        <authorList>
            <person name="Shi Y."/>
            <person name="Tian Z."/>
            <person name="Zhang Y."/>
            <person name="Zhang H."/>
            <person name="Yang M."/>
        </authorList>
    </citation>
    <scope>NUCLEOTIDE SEQUENCE [LARGE SCALE GENOMIC DNA]</scope>
    <source>
        <strain evidence="2 3">R50-22</strain>
        <plasmid evidence="3">paeme5</plasmid>
    </source>
</reference>
<dbReference type="Proteomes" id="UP000502657">
    <property type="component" value="Plasmid pAeme5"/>
</dbReference>
<accession>A0ABX6NYB4</accession>
<geneLocation type="plasmid" evidence="3">
    <name>paeme5</name>
</geneLocation>
<sequence length="103" mass="11409">MAPLKNPKDKGGATPSSTRPTVSPEDADRLADQLADKPYGSEPKVRDTLRRTSISLPESMLHRCEELAFDNKRSGKHPRSVSAIVLEALNRYYGIGESENRTK</sequence>
<keyword evidence="2" id="KW-0614">Plasmid</keyword>
<evidence type="ECO:0000313" key="2">
    <source>
        <dbReference type="EMBL" id="QJT41372.1"/>
    </source>
</evidence>
<evidence type="ECO:0000313" key="3">
    <source>
        <dbReference type="Proteomes" id="UP000502657"/>
    </source>
</evidence>
<feature type="compositionally biased region" description="Basic and acidic residues" evidence="1">
    <location>
        <begin position="1"/>
        <end position="11"/>
    </location>
</feature>
<evidence type="ECO:0000256" key="1">
    <source>
        <dbReference type="SAM" id="MobiDB-lite"/>
    </source>
</evidence>